<name>A0ABR4PSC2_9HELO</name>
<gene>
    <name evidence="4" type="ORF">PVAG01_03064</name>
</gene>
<dbReference type="SUPFAM" id="SSF75620">
    <property type="entry name" value="Release factor"/>
    <property type="match status" value="1"/>
</dbReference>
<keyword evidence="5" id="KW-1185">Reference proteome</keyword>
<comment type="caution">
    <text evidence="4">The sequence shown here is derived from an EMBL/GenBank/DDBJ whole genome shotgun (WGS) entry which is preliminary data.</text>
</comment>
<dbReference type="InterPro" id="IPR045853">
    <property type="entry name" value="Pep_chain_release_fac_I_sf"/>
</dbReference>
<evidence type="ECO:0000313" key="5">
    <source>
        <dbReference type="Proteomes" id="UP001629113"/>
    </source>
</evidence>
<evidence type="ECO:0000259" key="3">
    <source>
        <dbReference type="Pfam" id="PF00472"/>
    </source>
</evidence>
<evidence type="ECO:0000256" key="1">
    <source>
        <dbReference type="ARBA" id="ARBA00010835"/>
    </source>
</evidence>
<accession>A0ABR4PSC2</accession>
<evidence type="ECO:0000256" key="2">
    <source>
        <dbReference type="SAM" id="MobiDB-lite"/>
    </source>
</evidence>
<feature type="domain" description="Prokaryotic-type class I peptide chain release factors" evidence="3">
    <location>
        <begin position="60"/>
        <end position="191"/>
    </location>
</feature>
<reference evidence="4 5" key="1">
    <citation type="submission" date="2024-06" db="EMBL/GenBank/DDBJ databases">
        <title>Complete genome of Phlyctema vagabunda strain 19-DSS-EL-015.</title>
        <authorList>
            <person name="Fiorenzani C."/>
        </authorList>
    </citation>
    <scope>NUCLEOTIDE SEQUENCE [LARGE SCALE GENOMIC DNA]</scope>
    <source>
        <strain evidence="4 5">19-DSS-EL-015</strain>
    </source>
</reference>
<feature type="compositionally biased region" description="Basic residues" evidence="2">
    <location>
        <begin position="179"/>
        <end position="191"/>
    </location>
</feature>
<comment type="similarity">
    <text evidence="1">Belongs to the prokaryotic/mitochondrial release factor family.</text>
</comment>
<dbReference type="PANTHER" id="PTHR11075:SF54">
    <property type="entry name" value="LARGE RIBOSOMAL SUBUNIT PROTEIN ML62"/>
    <property type="match status" value="1"/>
</dbReference>
<organism evidence="4 5">
    <name type="scientific">Phlyctema vagabunda</name>
    <dbReference type="NCBI Taxonomy" id="108571"/>
    <lineage>
        <taxon>Eukaryota</taxon>
        <taxon>Fungi</taxon>
        <taxon>Dikarya</taxon>
        <taxon>Ascomycota</taxon>
        <taxon>Pezizomycotina</taxon>
        <taxon>Leotiomycetes</taxon>
        <taxon>Helotiales</taxon>
        <taxon>Dermateaceae</taxon>
        <taxon>Phlyctema</taxon>
    </lineage>
</organism>
<feature type="compositionally biased region" description="Polar residues" evidence="2">
    <location>
        <begin position="70"/>
        <end position="88"/>
    </location>
</feature>
<dbReference type="Gene3D" id="3.30.160.20">
    <property type="match status" value="1"/>
</dbReference>
<keyword evidence="4" id="KW-0378">Hydrolase</keyword>
<proteinExistence type="inferred from homology"/>
<dbReference type="Pfam" id="PF00472">
    <property type="entry name" value="RF-1"/>
    <property type="match status" value="1"/>
</dbReference>
<feature type="region of interest" description="Disordered" evidence="2">
    <location>
        <begin position="63"/>
        <end position="88"/>
    </location>
</feature>
<feature type="region of interest" description="Disordered" evidence="2">
    <location>
        <begin position="174"/>
        <end position="198"/>
    </location>
</feature>
<sequence>MLSRILFKRLRCASRSHPVAAVFSYYTRAYSSRGPYEKDYDADELAEARKWLASFSTHPIPHDISKTDFSRSSGAGGQKTNKTSSKATTRWPMEKLEQHLPRLIRSEIRKSTYYARNSNSILIACDEAREQSKNQATTHQKLASEIMAICKKVIPGETSPEQAKKVKLLQKAENASRLAFKKQHGDKKRSRSGGGRSD</sequence>
<dbReference type="Proteomes" id="UP001629113">
    <property type="component" value="Unassembled WGS sequence"/>
</dbReference>
<dbReference type="EMBL" id="JBFCZG010000002">
    <property type="protein sequence ID" value="KAL3426273.1"/>
    <property type="molecule type" value="Genomic_DNA"/>
</dbReference>
<dbReference type="InterPro" id="IPR000352">
    <property type="entry name" value="Pep_chain_release_fac_I"/>
</dbReference>
<dbReference type="PANTHER" id="PTHR11075">
    <property type="entry name" value="PEPTIDE CHAIN RELEASE FACTOR"/>
    <property type="match status" value="1"/>
</dbReference>
<dbReference type="InterPro" id="IPR052104">
    <property type="entry name" value="Mito_Release_Factor_mL62"/>
</dbReference>
<evidence type="ECO:0000313" key="4">
    <source>
        <dbReference type="EMBL" id="KAL3426273.1"/>
    </source>
</evidence>
<dbReference type="GO" id="GO:0016787">
    <property type="term" value="F:hydrolase activity"/>
    <property type="evidence" value="ECO:0007669"/>
    <property type="project" value="UniProtKB-KW"/>
</dbReference>
<protein>
    <submittedName>
        <fullName evidence="4">Peptidyl-tRNA hydrolase domain-containing protein</fullName>
    </submittedName>
</protein>